<evidence type="ECO:0000313" key="4">
    <source>
        <dbReference type="Proteomes" id="UP001321475"/>
    </source>
</evidence>
<dbReference type="PROSITE" id="PS50093">
    <property type="entry name" value="PKD"/>
    <property type="match status" value="1"/>
</dbReference>
<dbReference type="EMBL" id="AP027729">
    <property type="protein sequence ID" value="BDZ42281.1"/>
    <property type="molecule type" value="Genomic_DNA"/>
</dbReference>
<keyword evidence="4" id="KW-1185">Reference proteome</keyword>
<feature type="signal peptide" evidence="1">
    <location>
        <begin position="1"/>
        <end position="19"/>
    </location>
</feature>
<dbReference type="Gene3D" id="2.60.40.10">
    <property type="entry name" value="Immunoglobulins"/>
    <property type="match status" value="1"/>
</dbReference>
<reference evidence="4" key="1">
    <citation type="journal article" date="2019" name="Int. J. Syst. Evol. Microbiol.">
        <title>The Global Catalogue of Microorganisms (GCM) 10K type strain sequencing project: providing services to taxonomists for standard genome sequencing and annotation.</title>
        <authorList>
            <consortium name="The Broad Institute Genomics Platform"/>
            <consortium name="The Broad Institute Genome Sequencing Center for Infectious Disease"/>
            <person name="Wu L."/>
            <person name="Ma J."/>
        </authorList>
    </citation>
    <scope>NUCLEOTIDE SEQUENCE [LARGE SCALE GENOMIC DNA]</scope>
    <source>
        <strain evidence="4">NBRC 108565</strain>
    </source>
</reference>
<evidence type="ECO:0000313" key="3">
    <source>
        <dbReference type="EMBL" id="BDZ42281.1"/>
    </source>
</evidence>
<gene>
    <name evidence="3" type="ORF">GCM10025865_15800</name>
</gene>
<feature type="chain" id="PRO_5045548487" description="PKD domain-containing protein" evidence="1">
    <location>
        <begin position="20"/>
        <end position="285"/>
    </location>
</feature>
<dbReference type="InterPro" id="IPR013783">
    <property type="entry name" value="Ig-like_fold"/>
</dbReference>
<dbReference type="InterPro" id="IPR000601">
    <property type="entry name" value="PKD_dom"/>
</dbReference>
<accession>A0ABN6XBP5</accession>
<proteinExistence type="predicted"/>
<keyword evidence="1" id="KW-0732">Signal</keyword>
<evidence type="ECO:0000259" key="2">
    <source>
        <dbReference type="PROSITE" id="PS50093"/>
    </source>
</evidence>
<feature type="domain" description="PKD" evidence="2">
    <location>
        <begin position="199"/>
        <end position="241"/>
    </location>
</feature>
<evidence type="ECO:0000256" key="1">
    <source>
        <dbReference type="SAM" id="SignalP"/>
    </source>
</evidence>
<name>A0ABN6XBP5_9CELL</name>
<protein>
    <recommendedName>
        <fullName evidence="2">PKD domain-containing protein</fullName>
    </recommendedName>
</protein>
<sequence length="285" mass="30226">MLKIASAAAVLVVMVQVTASEDAGGPLDLGGVADGNEFRLVAEAPAPERSKPESAAQLVDYRRLADGICVPTDETAVLGDDCAASRTTQGGEADCPTEAQTLEPLYTRTRDSADDPWSPWTLVEAGTCLTAADLAPEMEREFQTLPITPPAMTVQPPSGWTLVHFDTIAYTEPADATAQTFDITLLGVPVEVRAESSEFTFDFGDGSTPVVTTDPGAPYPDQTVTHSYSDVGRRTISLSTTWTGQFRIVGTPTWSDITGTAETTTTAPPIDVLQAQSRLVESTLD</sequence>
<dbReference type="Proteomes" id="UP001321475">
    <property type="component" value="Chromosome"/>
</dbReference>
<organism evidence="3 4">
    <name type="scientific">Paraoerskovia sediminicola</name>
    <dbReference type="NCBI Taxonomy" id="1138587"/>
    <lineage>
        <taxon>Bacteria</taxon>
        <taxon>Bacillati</taxon>
        <taxon>Actinomycetota</taxon>
        <taxon>Actinomycetes</taxon>
        <taxon>Micrococcales</taxon>
        <taxon>Cellulomonadaceae</taxon>
        <taxon>Paraoerskovia</taxon>
    </lineage>
</organism>